<evidence type="ECO:0008006" key="3">
    <source>
        <dbReference type="Google" id="ProtNLM"/>
    </source>
</evidence>
<dbReference type="InterPro" id="IPR008969">
    <property type="entry name" value="CarboxyPept-like_regulatory"/>
</dbReference>
<evidence type="ECO:0000313" key="1">
    <source>
        <dbReference type="EMBL" id="GAA4308286.1"/>
    </source>
</evidence>
<dbReference type="EMBL" id="BAABGX010000002">
    <property type="protein sequence ID" value="GAA4308286.1"/>
    <property type="molecule type" value="Genomic_DNA"/>
</dbReference>
<gene>
    <name evidence="1" type="ORF">GCM10023183_24740</name>
</gene>
<dbReference type="Gene3D" id="2.60.40.1120">
    <property type="entry name" value="Carboxypeptidase-like, regulatory domain"/>
    <property type="match status" value="1"/>
</dbReference>
<name>A0ABP8FPE0_9BACT</name>
<reference evidence="2" key="1">
    <citation type="journal article" date="2019" name="Int. J. Syst. Evol. Microbiol.">
        <title>The Global Catalogue of Microorganisms (GCM) 10K type strain sequencing project: providing services to taxonomists for standard genome sequencing and annotation.</title>
        <authorList>
            <consortium name="The Broad Institute Genomics Platform"/>
            <consortium name="The Broad Institute Genome Sequencing Center for Infectious Disease"/>
            <person name="Wu L."/>
            <person name="Ma J."/>
        </authorList>
    </citation>
    <scope>NUCLEOTIDE SEQUENCE [LARGE SCALE GENOMIC DNA]</scope>
    <source>
        <strain evidence="2">JCM 17917</strain>
    </source>
</reference>
<dbReference type="Proteomes" id="UP001501844">
    <property type="component" value="Unassembled WGS sequence"/>
</dbReference>
<accession>A0ABP8FPE0</accession>
<protein>
    <recommendedName>
        <fullName evidence="3">CarboxypepD_reg-like domain-containing protein</fullName>
    </recommendedName>
</protein>
<sequence>MLVFGLASKVQAQSPGSVIGTTFDTETNQPLGFATVFIAQTTFGTTATENGAFKLNALPAGKHELVVSFLGYETVSYAFTLQPGQELRVKVGLTPKANALQEVVITKDPHWRENYAMFVKHFIGQSALATQTRILNPEALYFEYTPATNVLTAEASEALIIENKELGYKLHFLLKDFTADFKKNQIFHAGYPRFEPMVSKSAAQQKRWQKARLKAYHGSLMHFVRALHSKTLEQEGFSVRRLQRLPNPNRLPEDQIQAGLKRWRLIGGPLVVRSTNHGAAQDSLSYWYQQSRLSKIIAVLHKDPVPYENMVQREEGSNLLKLQFQDHLQVVYTGEKEELAFLAAQPFAPKRTPSFQTSILSLLEPFTYLEPNGMVLNPYSYLVEGYWGWEKLAEMLPLDYEPEKKESSL</sequence>
<organism evidence="1 2">
    <name type="scientific">Nibribacter koreensis</name>
    <dbReference type="NCBI Taxonomy" id="1084519"/>
    <lineage>
        <taxon>Bacteria</taxon>
        <taxon>Pseudomonadati</taxon>
        <taxon>Bacteroidota</taxon>
        <taxon>Cytophagia</taxon>
        <taxon>Cytophagales</taxon>
        <taxon>Hymenobacteraceae</taxon>
        <taxon>Nibribacter</taxon>
    </lineage>
</organism>
<dbReference type="SUPFAM" id="SSF49464">
    <property type="entry name" value="Carboxypeptidase regulatory domain-like"/>
    <property type="match status" value="1"/>
</dbReference>
<evidence type="ECO:0000313" key="2">
    <source>
        <dbReference type="Proteomes" id="UP001501844"/>
    </source>
</evidence>
<dbReference type="Pfam" id="PF13715">
    <property type="entry name" value="CarbopepD_reg_2"/>
    <property type="match status" value="1"/>
</dbReference>
<proteinExistence type="predicted"/>
<comment type="caution">
    <text evidence="1">The sequence shown here is derived from an EMBL/GenBank/DDBJ whole genome shotgun (WGS) entry which is preliminary data.</text>
</comment>
<keyword evidence="2" id="KW-1185">Reference proteome</keyword>